<reference evidence="3 4" key="1">
    <citation type="submission" date="2019-07" db="EMBL/GenBank/DDBJ databases">
        <title>Hymenobacter sp. straun FUR1 Genome sequencing and assembly.</title>
        <authorList>
            <person name="Chhetri G."/>
        </authorList>
    </citation>
    <scope>NUCLEOTIDE SEQUENCE [LARGE SCALE GENOMIC DNA]</scope>
    <source>
        <strain evidence="3 4">Fur1</strain>
    </source>
</reference>
<dbReference type="Gene3D" id="3.40.50.1820">
    <property type="entry name" value="alpha/beta hydrolase"/>
    <property type="match status" value="1"/>
</dbReference>
<proteinExistence type="inferred from homology"/>
<evidence type="ECO:0000256" key="1">
    <source>
        <dbReference type="ARBA" id="ARBA00008645"/>
    </source>
</evidence>
<comment type="similarity">
    <text evidence="1">Belongs to the AB hydrolase superfamily.</text>
</comment>
<accession>A0A558BRY6</accession>
<dbReference type="SUPFAM" id="SSF53474">
    <property type="entry name" value="alpha/beta-Hydrolases"/>
    <property type="match status" value="1"/>
</dbReference>
<organism evidence="3 4">
    <name type="scientific">Hymenobacter setariae</name>
    <dbReference type="NCBI Taxonomy" id="2594794"/>
    <lineage>
        <taxon>Bacteria</taxon>
        <taxon>Pseudomonadati</taxon>
        <taxon>Bacteroidota</taxon>
        <taxon>Cytophagia</taxon>
        <taxon>Cytophagales</taxon>
        <taxon>Hymenobacteraceae</taxon>
        <taxon>Hymenobacter</taxon>
    </lineage>
</organism>
<dbReference type="InterPro" id="IPR029058">
    <property type="entry name" value="AB_hydrolase_fold"/>
</dbReference>
<evidence type="ECO:0000313" key="3">
    <source>
        <dbReference type="EMBL" id="TVT39279.1"/>
    </source>
</evidence>
<name>A0A558BRY6_9BACT</name>
<sequence length="268" mass="29305">MNEAQRRRVLQRHSVRVMGQGIPMLLCNGFGCSQRIWQHLTTALVAHYQVIVFDYVGSGESDLSAYSPQKYATLADYAQDVVEICQALDLREAILVGHSVGATIGMLAAIQAPQHFAKVILLAPSPYYLNEPGYYGGFERADMLQVLASMENDYQGWTIAFADLLMGPTNMASLGEELTNFFCETDSTIARQFAQVAFLSDNRADVNQLQLRTLVVQCTDDVAGPAEVGAYFLQHLPQGELVTLSTSGHCPHLSAPLETLAAIRAFAA</sequence>
<protein>
    <submittedName>
        <fullName evidence="3">Alpha/beta hydrolase</fullName>
    </submittedName>
</protein>
<dbReference type="PANTHER" id="PTHR43039">
    <property type="entry name" value="ESTERASE-RELATED"/>
    <property type="match status" value="1"/>
</dbReference>
<dbReference type="AlphaFoldDB" id="A0A558BRY6"/>
<evidence type="ECO:0000313" key="4">
    <source>
        <dbReference type="Proteomes" id="UP000317624"/>
    </source>
</evidence>
<gene>
    <name evidence="3" type="ORF">FNT36_16610</name>
</gene>
<dbReference type="Pfam" id="PF12697">
    <property type="entry name" value="Abhydrolase_6"/>
    <property type="match status" value="1"/>
</dbReference>
<dbReference type="InterPro" id="IPR000073">
    <property type="entry name" value="AB_hydrolase_1"/>
</dbReference>
<dbReference type="PRINTS" id="PR00111">
    <property type="entry name" value="ABHYDROLASE"/>
</dbReference>
<keyword evidence="3" id="KW-0378">Hydrolase</keyword>
<comment type="caution">
    <text evidence="3">The sequence shown here is derived from an EMBL/GenBank/DDBJ whole genome shotgun (WGS) entry which is preliminary data.</text>
</comment>
<dbReference type="EMBL" id="VMRJ01000004">
    <property type="protein sequence ID" value="TVT39279.1"/>
    <property type="molecule type" value="Genomic_DNA"/>
</dbReference>
<dbReference type="OrthoDB" id="8680283at2"/>
<feature type="domain" description="AB hydrolase-1" evidence="2">
    <location>
        <begin position="25"/>
        <end position="262"/>
    </location>
</feature>
<dbReference type="GO" id="GO:0016787">
    <property type="term" value="F:hydrolase activity"/>
    <property type="evidence" value="ECO:0007669"/>
    <property type="project" value="UniProtKB-KW"/>
</dbReference>
<dbReference type="Proteomes" id="UP000317624">
    <property type="component" value="Unassembled WGS sequence"/>
</dbReference>
<evidence type="ECO:0000259" key="2">
    <source>
        <dbReference type="Pfam" id="PF12697"/>
    </source>
</evidence>
<keyword evidence="4" id="KW-1185">Reference proteome</keyword>